<proteinExistence type="predicted"/>
<accession>A0A136IKP6</accession>
<dbReference type="EMBL" id="KQ964291">
    <property type="protein sequence ID" value="KXJ85189.1"/>
    <property type="molecule type" value="Genomic_DNA"/>
</dbReference>
<evidence type="ECO:0000313" key="2">
    <source>
        <dbReference type="EMBL" id="KXJ85189.1"/>
    </source>
</evidence>
<dbReference type="OrthoDB" id="10557034at2759"/>
<dbReference type="InParanoid" id="A0A136IKP6"/>
<name>A0A136IKP6_9PEZI</name>
<evidence type="ECO:0000256" key="1">
    <source>
        <dbReference type="SAM" id="MobiDB-lite"/>
    </source>
</evidence>
<feature type="compositionally biased region" description="Acidic residues" evidence="1">
    <location>
        <begin position="200"/>
        <end position="211"/>
    </location>
</feature>
<protein>
    <submittedName>
        <fullName evidence="2">Uncharacterized protein</fullName>
    </submittedName>
</protein>
<dbReference type="AlphaFoldDB" id="A0A136IKP6"/>
<gene>
    <name evidence="2" type="ORF">Micbo1qcDRAFT_181023</name>
</gene>
<feature type="compositionally biased region" description="Polar residues" evidence="1">
    <location>
        <begin position="151"/>
        <end position="162"/>
    </location>
</feature>
<sequence length="272" mass="30395">MPAFTCRAVDKLGEPIVGLRVSLECVATSSDAFFGFTSTRGTVDCWLSSNDLSELPASVDSSSYSLARMSFHFGELYQDIFTSWPLVHVEMRVRYDCHQLITLKHSPHSYKVENTFIPVMDTLGAPCVGASPSSVMHISPESLVLQEDSIDTSPPGESTFLTRTPEGSPPPGISDDGIQWDAWMNFPTESFSRRTSEWTDTTDELQDFSEEESSHKSWEPPASGTKTTVATRRTITRGSRPGFLIVYLSLRERPMFIFDFISTLRTERPAKE</sequence>
<keyword evidence="3" id="KW-1185">Reference proteome</keyword>
<feature type="region of interest" description="Disordered" evidence="1">
    <location>
        <begin position="194"/>
        <end position="229"/>
    </location>
</feature>
<evidence type="ECO:0000313" key="3">
    <source>
        <dbReference type="Proteomes" id="UP000070501"/>
    </source>
</evidence>
<organism evidence="2 3">
    <name type="scientific">Microdochium bolleyi</name>
    <dbReference type="NCBI Taxonomy" id="196109"/>
    <lineage>
        <taxon>Eukaryota</taxon>
        <taxon>Fungi</taxon>
        <taxon>Dikarya</taxon>
        <taxon>Ascomycota</taxon>
        <taxon>Pezizomycotina</taxon>
        <taxon>Sordariomycetes</taxon>
        <taxon>Xylariomycetidae</taxon>
        <taxon>Xylariales</taxon>
        <taxon>Microdochiaceae</taxon>
        <taxon>Microdochium</taxon>
    </lineage>
</organism>
<dbReference type="Proteomes" id="UP000070501">
    <property type="component" value="Unassembled WGS sequence"/>
</dbReference>
<feature type="region of interest" description="Disordered" evidence="1">
    <location>
        <begin position="148"/>
        <end position="172"/>
    </location>
</feature>
<reference evidence="3" key="1">
    <citation type="submission" date="2016-02" db="EMBL/GenBank/DDBJ databases">
        <title>Draft genome sequence of Microdochium bolleyi, a fungal endophyte of beachgrass.</title>
        <authorList>
            <consortium name="DOE Joint Genome Institute"/>
            <person name="David A.S."/>
            <person name="May G."/>
            <person name="Haridas S."/>
            <person name="Lim J."/>
            <person name="Wang M."/>
            <person name="Labutti K."/>
            <person name="Lipzen A."/>
            <person name="Barry K."/>
            <person name="Grigoriev I.V."/>
        </authorList>
    </citation>
    <scope>NUCLEOTIDE SEQUENCE [LARGE SCALE GENOMIC DNA]</scope>
    <source>
        <strain evidence="3">J235TASD1</strain>
    </source>
</reference>